<dbReference type="InterPro" id="IPR001320">
    <property type="entry name" value="Iontro_rcpt_C"/>
</dbReference>
<proteinExistence type="inferred from homology"/>
<evidence type="ECO:0000256" key="4">
    <source>
        <dbReference type="ARBA" id="ARBA00022692"/>
    </source>
</evidence>
<organism evidence="9 10">
    <name type="scientific">Cephus cinctus</name>
    <name type="common">Wheat stem sawfly</name>
    <dbReference type="NCBI Taxonomy" id="211228"/>
    <lineage>
        <taxon>Eukaryota</taxon>
        <taxon>Metazoa</taxon>
        <taxon>Ecdysozoa</taxon>
        <taxon>Arthropoda</taxon>
        <taxon>Hexapoda</taxon>
        <taxon>Insecta</taxon>
        <taxon>Pterygota</taxon>
        <taxon>Neoptera</taxon>
        <taxon>Endopterygota</taxon>
        <taxon>Hymenoptera</taxon>
        <taxon>Cephoidea</taxon>
        <taxon>Cephidae</taxon>
        <taxon>Cephus</taxon>
    </lineage>
</organism>
<dbReference type="GeneID" id="107263874"/>
<dbReference type="GO" id="GO:0015276">
    <property type="term" value="F:ligand-gated monoatomic ion channel activity"/>
    <property type="evidence" value="ECO:0007669"/>
    <property type="project" value="InterPro"/>
</dbReference>
<evidence type="ECO:0000256" key="5">
    <source>
        <dbReference type="ARBA" id="ARBA00022989"/>
    </source>
</evidence>
<comment type="similarity">
    <text evidence="2">Belongs to the glutamate-gated ion channel (TC 1.A.10.1) family.</text>
</comment>
<keyword evidence="9" id="KW-1185">Reference proteome</keyword>
<evidence type="ECO:0000256" key="8">
    <source>
        <dbReference type="ARBA" id="ARBA00023180"/>
    </source>
</evidence>
<evidence type="ECO:0000313" key="10">
    <source>
        <dbReference type="RefSeq" id="XP_015587011.1"/>
    </source>
</evidence>
<evidence type="ECO:0000256" key="1">
    <source>
        <dbReference type="ARBA" id="ARBA00004651"/>
    </source>
</evidence>
<keyword evidence="4" id="KW-0812">Transmembrane</keyword>
<keyword evidence="8" id="KW-0325">Glycoprotein</keyword>
<keyword evidence="5" id="KW-1133">Transmembrane helix</keyword>
<reference evidence="10" key="1">
    <citation type="submission" date="2025-08" db="UniProtKB">
        <authorList>
            <consortium name="RefSeq"/>
        </authorList>
    </citation>
    <scope>IDENTIFICATION</scope>
</reference>
<dbReference type="Gene3D" id="1.10.287.70">
    <property type="match status" value="1"/>
</dbReference>
<dbReference type="SUPFAM" id="SSF53850">
    <property type="entry name" value="Periplasmic binding protein-like II"/>
    <property type="match status" value="1"/>
</dbReference>
<evidence type="ECO:0000256" key="6">
    <source>
        <dbReference type="ARBA" id="ARBA00023136"/>
    </source>
</evidence>
<evidence type="ECO:0000256" key="3">
    <source>
        <dbReference type="ARBA" id="ARBA00022475"/>
    </source>
</evidence>
<dbReference type="OrthoDB" id="6500454at2759"/>
<dbReference type="RefSeq" id="XP_015587011.1">
    <property type="nucleotide sequence ID" value="XM_015731525.2"/>
</dbReference>
<evidence type="ECO:0000256" key="2">
    <source>
        <dbReference type="ARBA" id="ARBA00008685"/>
    </source>
</evidence>
<dbReference type="InterPro" id="IPR052192">
    <property type="entry name" value="Insect_Ionotropic_Sensory_Rcpt"/>
</dbReference>
<dbReference type="AlphaFoldDB" id="A0A3L9LTU0"/>
<dbReference type="Pfam" id="PF00060">
    <property type="entry name" value="Lig_chan"/>
    <property type="match status" value="1"/>
</dbReference>
<keyword evidence="3" id="KW-1003">Cell membrane</keyword>
<dbReference type="KEGG" id="ccin:107263874"/>
<protein>
    <submittedName>
        <fullName evidence="10">Ionotropic receptor 21a isoform X1</fullName>
    </submittedName>
</protein>
<keyword evidence="7 10" id="KW-0675">Receptor</keyword>
<name>A0A3L9LTU0_CEPCN</name>
<gene>
    <name evidence="10" type="primary">LOC107263874</name>
</gene>
<comment type="subcellular location">
    <subcellularLocation>
        <location evidence="1">Cell membrane</location>
        <topology evidence="1">Multi-pass membrane protein</topology>
    </subcellularLocation>
</comment>
<keyword evidence="6" id="KW-0472">Membrane</keyword>
<sequence>MKILILLAILVNILYYVNCGTITKNILRNNSESKALAGLLVHIINKYFDDCAIIIIYDAHFENSEFLPHFLPKITQTFVHKSLNFSLVDKTQIAFNNKNYNYILFLENLSTIKYAIDRETTNKIVIVTTATSWLVNDFLRSHTSKSYINLLIITQSARKKRNENAYLLYTHKLYLDGVGTSKAILLTSWINNSLTKPHVLLFPDKLQDGFKGHRILISTAHQPPFAIRKAIAGTDEIAWDGIDVRLIKLLGDILNFTADFRPPTSTTLSPIAAATNDIRMGLASIAIGGIYKTTNITSRFDTSFGHIEDCASFLSLASTALPKYRAVLGPFQITVWILLTCSYLLAIVPLTMNSEYSLLSLLTHPSRTSDMFWFVFSTFTNCFTVKNPLLNYGLGKNSTAILIGIYWVFTIIVTSCYTSSIIAFITVPVYPTAMETVEQLLRYRYRIGTLDHDGWEKWFEDIDDPMAQKLLKNIECIPSVEDGVRNVSRAYFWPYAFLGSKTLLEYIVQANFTPSWITKRSLMHISHECFMKFGVTFVLPRKSVYTEAFSSVIYRAQQTGLVEKIVQDVKWDIQRTATGKLLQVTKGPTLRLTPVEERQLTLDDVQGMFLVFGAGLLIGFFVLLLECLVHSVFTYCCKKHTDESVATTIDWHVDPESIENLASTESDFRNLRHRKVRRSV</sequence>
<dbReference type="GO" id="GO:0005886">
    <property type="term" value="C:plasma membrane"/>
    <property type="evidence" value="ECO:0007669"/>
    <property type="project" value="UniProtKB-SubCell"/>
</dbReference>
<dbReference type="CTD" id="33157"/>
<dbReference type="Proteomes" id="UP000694920">
    <property type="component" value="Unplaced"/>
</dbReference>
<dbReference type="GO" id="GO:0050906">
    <property type="term" value="P:detection of stimulus involved in sensory perception"/>
    <property type="evidence" value="ECO:0007669"/>
    <property type="project" value="UniProtKB-ARBA"/>
</dbReference>
<evidence type="ECO:0000313" key="9">
    <source>
        <dbReference type="Proteomes" id="UP000694920"/>
    </source>
</evidence>
<dbReference type="PANTHER" id="PTHR42643:SF24">
    <property type="entry name" value="IONOTROPIC RECEPTOR 60A"/>
    <property type="match status" value="1"/>
</dbReference>
<dbReference type="PANTHER" id="PTHR42643">
    <property type="entry name" value="IONOTROPIC RECEPTOR 20A-RELATED"/>
    <property type="match status" value="1"/>
</dbReference>
<evidence type="ECO:0000256" key="7">
    <source>
        <dbReference type="ARBA" id="ARBA00023170"/>
    </source>
</evidence>
<accession>A0A3L9LTU0</accession>